<sequence>MKTSAYRSSCSDQRLKASVDKILKKLVLSKNPKLEPILRNRIAALRCKTRRLFHGALLETTSSKDDGDVRTSAMFGWRW</sequence>
<gene>
    <name evidence="1" type="primary">Nfu_g_1_019555</name>
</gene>
<reference evidence="1" key="2">
    <citation type="submission" date="2016-06" db="EMBL/GenBank/DDBJ databases">
        <title>The genome of a short-lived fish provides insights into sex chromosome evolution and the genetic control of aging.</title>
        <authorList>
            <person name="Reichwald K."/>
            <person name="Felder M."/>
            <person name="Petzold A."/>
            <person name="Koch P."/>
            <person name="Groth M."/>
            <person name="Platzer M."/>
        </authorList>
    </citation>
    <scope>NUCLEOTIDE SEQUENCE</scope>
    <source>
        <tissue evidence="1">Brain</tissue>
    </source>
</reference>
<dbReference type="AlphaFoldDB" id="A0A1A8AA98"/>
<organism evidence="1">
    <name type="scientific">Nothobranchius furzeri</name>
    <name type="common">Turquoise killifish</name>
    <dbReference type="NCBI Taxonomy" id="105023"/>
    <lineage>
        <taxon>Eukaryota</taxon>
        <taxon>Metazoa</taxon>
        <taxon>Chordata</taxon>
        <taxon>Craniata</taxon>
        <taxon>Vertebrata</taxon>
        <taxon>Euteleostomi</taxon>
        <taxon>Actinopterygii</taxon>
        <taxon>Neopterygii</taxon>
        <taxon>Teleostei</taxon>
        <taxon>Neoteleostei</taxon>
        <taxon>Acanthomorphata</taxon>
        <taxon>Ovalentaria</taxon>
        <taxon>Atherinomorphae</taxon>
        <taxon>Cyprinodontiformes</taxon>
        <taxon>Nothobranchiidae</taxon>
        <taxon>Nothobranchius</taxon>
    </lineage>
</organism>
<reference evidence="1" key="1">
    <citation type="submission" date="2016-05" db="EMBL/GenBank/DDBJ databases">
        <authorList>
            <person name="Lavstsen T."/>
            <person name="Jespersen J.S."/>
        </authorList>
    </citation>
    <scope>NUCLEOTIDE SEQUENCE</scope>
    <source>
        <tissue evidence="1">Brain</tissue>
    </source>
</reference>
<proteinExistence type="predicted"/>
<evidence type="ECO:0000313" key="1">
    <source>
        <dbReference type="EMBL" id="SBP51135.1"/>
    </source>
</evidence>
<feature type="non-terminal residue" evidence="1">
    <location>
        <position position="79"/>
    </location>
</feature>
<name>A0A1A8AA98_NOTFU</name>
<accession>A0A1A8AA98</accession>
<dbReference type="EMBL" id="HADY01012650">
    <property type="protein sequence ID" value="SBP51135.1"/>
    <property type="molecule type" value="Transcribed_RNA"/>
</dbReference>
<protein>
    <submittedName>
        <fullName evidence="1">Uncharacterized protein</fullName>
    </submittedName>
</protein>